<evidence type="ECO:0000256" key="5">
    <source>
        <dbReference type="ARBA" id="ARBA00022481"/>
    </source>
</evidence>
<evidence type="ECO:0000256" key="3">
    <source>
        <dbReference type="ARBA" id="ARBA00020042"/>
    </source>
</evidence>
<dbReference type="GO" id="GO:0015628">
    <property type="term" value="P:protein secretion by the type II secretion system"/>
    <property type="evidence" value="ECO:0007669"/>
    <property type="project" value="InterPro"/>
</dbReference>
<dbReference type="InterPro" id="IPR000983">
    <property type="entry name" value="Bac_GSPG_pilin"/>
</dbReference>
<reference evidence="14" key="1">
    <citation type="submission" date="2016-11" db="EMBL/GenBank/DDBJ databases">
        <authorList>
            <person name="Varghese N."/>
            <person name="Submissions S."/>
        </authorList>
    </citation>
    <scope>NUCLEOTIDE SEQUENCE [LARGE SCALE GENOMIC DNA]</scope>
    <source>
        <strain evidence="14">DSM 14834</strain>
    </source>
</reference>
<keyword evidence="9 11" id="KW-0472">Membrane</keyword>
<dbReference type="GO" id="GO:0015627">
    <property type="term" value="C:type II protein secretion system complex"/>
    <property type="evidence" value="ECO:0007669"/>
    <property type="project" value="InterPro"/>
</dbReference>
<evidence type="ECO:0000256" key="8">
    <source>
        <dbReference type="ARBA" id="ARBA00022989"/>
    </source>
</evidence>
<evidence type="ECO:0000256" key="11">
    <source>
        <dbReference type="SAM" id="Phobius"/>
    </source>
</evidence>
<evidence type="ECO:0000256" key="7">
    <source>
        <dbReference type="ARBA" id="ARBA00022692"/>
    </source>
</evidence>
<evidence type="ECO:0000256" key="1">
    <source>
        <dbReference type="ARBA" id="ARBA00004377"/>
    </source>
</evidence>
<dbReference type="Pfam" id="PF07963">
    <property type="entry name" value="N_methyl"/>
    <property type="match status" value="1"/>
</dbReference>
<dbReference type="PRINTS" id="PR00813">
    <property type="entry name" value="BCTERIALGSPG"/>
</dbReference>
<evidence type="ECO:0000256" key="6">
    <source>
        <dbReference type="ARBA" id="ARBA00022519"/>
    </source>
</evidence>
<dbReference type="GO" id="GO:0005886">
    <property type="term" value="C:plasma membrane"/>
    <property type="evidence" value="ECO:0007669"/>
    <property type="project" value="UniProtKB-SubCell"/>
</dbReference>
<comment type="subcellular location">
    <subcellularLocation>
        <location evidence="1">Cell inner membrane</location>
        <topology evidence="1">Single-pass membrane protein</topology>
    </subcellularLocation>
</comment>
<evidence type="ECO:0000256" key="9">
    <source>
        <dbReference type="ARBA" id="ARBA00023136"/>
    </source>
</evidence>
<gene>
    <name evidence="13" type="ORF">SAMN02745204_01120</name>
</gene>
<keyword evidence="7 11" id="KW-0812">Transmembrane</keyword>
<dbReference type="EMBL" id="FQUK01000014">
    <property type="protein sequence ID" value="SHE77342.1"/>
    <property type="molecule type" value="Genomic_DNA"/>
</dbReference>
<proteinExistence type="inferred from homology"/>
<evidence type="ECO:0000256" key="4">
    <source>
        <dbReference type="ARBA" id="ARBA00022475"/>
    </source>
</evidence>
<evidence type="ECO:0000256" key="10">
    <source>
        <dbReference type="SAM" id="MobiDB-lite"/>
    </source>
</evidence>
<accession>A0A1M4W8N0</accession>
<dbReference type="STRING" id="213588.SAMN02745204_01120"/>
<name>A0A1M4W8N0_9GAMM</name>
<evidence type="ECO:0000259" key="12">
    <source>
        <dbReference type="Pfam" id="PF08334"/>
    </source>
</evidence>
<dbReference type="RefSeq" id="WP_072755631.1">
    <property type="nucleotide sequence ID" value="NZ_FQUK01000014.1"/>
</dbReference>
<dbReference type="InterPro" id="IPR013545">
    <property type="entry name" value="T2SS_protein-GspG_C"/>
</dbReference>
<feature type="transmembrane region" description="Helical" evidence="11">
    <location>
        <begin position="20"/>
        <end position="42"/>
    </location>
</feature>
<evidence type="ECO:0000313" key="14">
    <source>
        <dbReference type="Proteomes" id="UP000242857"/>
    </source>
</evidence>
<evidence type="ECO:0000313" key="13">
    <source>
        <dbReference type="EMBL" id="SHE77342.1"/>
    </source>
</evidence>
<dbReference type="NCBIfam" id="TIGR01710">
    <property type="entry name" value="typeII_sec_gspG"/>
    <property type="match status" value="1"/>
</dbReference>
<feature type="region of interest" description="Disordered" evidence="10">
    <location>
        <begin position="120"/>
        <end position="143"/>
    </location>
</feature>
<comment type="similarity">
    <text evidence="2">Belongs to the GSP G family.</text>
</comment>
<keyword evidence="6" id="KW-0997">Cell inner membrane</keyword>
<protein>
    <recommendedName>
        <fullName evidence="3">Type II secretion system core protein G</fullName>
    </recommendedName>
</protein>
<dbReference type="AlphaFoldDB" id="A0A1M4W8N0"/>
<evidence type="ECO:0000256" key="2">
    <source>
        <dbReference type="ARBA" id="ARBA00009984"/>
    </source>
</evidence>
<organism evidence="13 14">
    <name type="scientific">Thermomonas hydrothermalis</name>
    <dbReference type="NCBI Taxonomy" id="213588"/>
    <lineage>
        <taxon>Bacteria</taxon>
        <taxon>Pseudomonadati</taxon>
        <taxon>Pseudomonadota</taxon>
        <taxon>Gammaproteobacteria</taxon>
        <taxon>Lysobacterales</taxon>
        <taxon>Lysobacteraceae</taxon>
        <taxon>Thermomonas</taxon>
    </lineage>
</organism>
<dbReference type="InterPro" id="IPR010054">
    <property type="entry name" value="Type2_sec_GspG"/>
</dbReference>
<dbReference type="PROSITE" id="PS00409">
    <property type="entry name" value="PROKAR_NTER_METHYL"/>
    <property type="match status" value="1"/>
</dbReference>
<dbReference type="Pfam" id="PF08334">
    <property type="entry name" value="T2SSG"/>
    <property type="match status" value="1"/>
</dbReference>
<keyword evidence="8 11" id="KW-1133">Transmembrane helix</keyword>
<keyword evidence="5" id="KW-0488">Methylation</keyword>
<dbReference type="InterPro" id="IPR045584">
    <property type="entry name" value="Pilin-like"/>
</dbReference>
<dbReference type="NCBIfam" id="TIGR02532">
    <property type="entry name" value="IV_pilin_GFxxxE"/>
    <property type="match status" value="1"/>
</dbReference>
<dbReference type="Gene3D" id="3.30.700.10">
    <property type="entry name" value="Glycoprotein, Type 4 Pilin"/>
    <property type="match status" value="1"/>
</dbReference>
<dbReference type="Proteomes" id="UP000242857">
    <property type="component" value="Unassembled WGS sequence"/>
</dbReference>
<keyword evidence="4" id="KW-1003">Cell membrane</keyword>
<dbReference type="InterPro" id="IPR012902">
    <property type="entry name" value="N_methyl_site"/>
</dbReference>
<dbReference type="SUPFAM" id="SSF54523">
    <property type="entry name" value="Pili subunits"/>
    <property type="match status" value="1"/>
</dbReference>
<sequence length="143" mass="15268">MSRPRSLRPLSHAAQRGFSLIEIIVVVVLIGGIVAFAASRILGGGDRAKVKLTQAQLQTLAEKIEQYKLDTGRLPPTLDALVTAPPGVSGWLGPYAKPADLNDAWMHPFHYKVPGDGRPFDLSSDGADGQPGGDSVNADLHYE</sequence>
<feature type="domain" description="Type II secretion system protein GspG C-terminal" evidence="12">
    <location>
        <begin position="41"/>
        <end position="141"/>
    </location>
</feature>
<keyword evidence="14" id="KW-1185">Reference proteome</keyword>
<dbReference type="OrthoDB" id="9795612at2"/>